<feature type="non-terminal residue" evidence="1">
    <location>
        <position position="443"/>
    </location>
</feature>
<dbReference type="AlphaFoldDB" id="X6MF24"/>
<dbReference type="InterPro" id="IPR011989">
    <property type="entry name" value="ARM-like"/>
</dbReference>
<evidence type="ECO:0000313" key="1">
    <source>
        <dbReference type="EMBL" id="ETO11650.1"/>
    </source>
</evidence>
<evidence type="ECO:0000313" key="2">
    <source>
        <dbReference type="Proteomes" id="UP000023152"/>
    </source>
</evidence>
<name>X6MF24_RETFI</name>
<reference evidence="1 2" key="1">
    <citation type="journal article" date="2013" name="Curr. Biol.">
        <title>The Genome of the Foraminiferan Reticulomyxa filosa.</title>
        <authorList>
            <person name="Glockner G."/>
            <person name="Hulsmann N."/>
            <person name="Schleicher M."/>
            <person name="Noegel A.A."/>
            <person name="Eichinger L."/>
            <person name="Gallinger C."/>
            <person name="Pawlowski J."/>
            <person name="Sierra R."/>
            <person name="Euteneuer U."/>
            <person name="Pillet L."/>
            <person name="Moustafa A."/>
            <person name="Platzer M."/>
            <person name="Groth M."/>
            <person name="Szafranski K."/>
            <person name="Schliwa M."/>
        </authorList>
    </citation>
    <scope>NUCLEOTIDE SEQUENCE [LARGE SCALE GENOMIC DNA]</scope>
</reference>
<dbReference type="EMBL" id="ASPP01022208">
    <property type="protein sequence ID" value="ETO11650.1"/>
    <property type="molecule type" value="Genomic_DNA"/>
</dbReference>
<sequence>MDIIRLRRRCTELLGIIAVNLNGKHVDDAFQCFTNGLKDSSVQESCVKSLVTLSKKWNDKQLNITFQCLIDGFQNINGYCCDASRNLLKGIAMKLNETQIDSLFTCLINKLKGNEWNHYLCAECIGHVSMKLNKKQLDDVFECLDGLKDENKCIRALCEKSLKTMSTKLNDKQLDRVFSAFIHGLKDTNEWDRVSCAESLETISTKLNETQLDRVFSAFIQANEKQLERVFNTLISRFKHKNEYVCDSYAELFGVISTNLTDKQLEGVFNALPNKQIWNYFKSYKKTLEEISTKWNETQSERFFNALIFFSKQSMGLVKLLKLISTKLNDKQLYLLVIHLLERAKKSCARDSLSKISEDMWKRVIICVLKENVQMKNENTLMNKQNSNNRICKTANDMDIQLLAFGLMIFNPYIVINRPLNGHFQLIKQSGMIVILTVILDIL</sequence>
<comment type="caution">
    <text evidence="1">The sequence shown here is derived from an EMBL/GenBank/DDBJ whole genome shotgun (WGS) entry which is preliminary data.</text>
</comment>
<dbReference type="Gene3D" id="1.25.10.10">
    <property type="entry name" value="Leucine-rich Repeat Variant"/>
    <property type="match status" value="1"/>
</dbReference>
<accession>X6MF24</accession>
<keyword evidence="2" id="KW-1185">Reference proteome</keyword>
<gene>
    <name evidence="1" type="ORF">RFI_25726</name>
</gene>
<proteinExistence type="predicted"/>
<dbReference type="Proteomes" id="UP000023152">
    <property type="component" value="Unassembled WGS sequence"/>
</dbReference>
<dbReference type="SUPFAM" id="SSF48371">
    <property type="entry name" value="ARM repeat"/>
    <property type="match status" value="1"/>
</dbReference>
<protein>
    <submittedName>
        <fullName evidence="1">Uncharacterized protein</fullName>
    </submittedName>
</protein>
<dbReference type="InterPro" id="IPR016024">
    <property type="entry name" value="ARM-type_fold"/>
</dbReference>
<organism evidence="1 2">
    <name type="scientific">Reticulomyxa filosa</name>
    <dbReference type="NCBI Taxonomy" id="46433"/>
    <lineage>
        <taxon>Eukaryota</taxon>
        <taxon>Sar</taxon>
        <taxon>Rhizaria</taxon>
        <taxon>Retaria</taxon>
        <taxon>Foraminifera</taxon>
        <taxon>Monothalamids</taxon>
        <taxon>Reticulomyxidae</taxon>
        <taxon>Reticulomyxa</taxon>
    </lineage>
</organism>